<accession>A0A7T0BVD8</accession>
<name>A0A7T0BVD8_9BACT</name>
<gene>
    <name evidence="1" type="ORF">G3M70_07180</name>
</gene>
<evidence type="ECO:0000313" key="1">
    <source>
        <dbReference type="EMBL" id="QPJ61679.1"/>
    </source>
</evidence>
<sequence length="74" mass="8610">MKLAKLGNAVIDASRIESAFICDQTKPPYTQVRVVMHSRAEHFFPVKDDSEAWELIEELMDVKEDEREELNEMV</sequence>
<organism evidence="1 2">
    <name type="scientific">Candidatus Nitronauta litoralis</name>
    <dbReference type="NCBI Taxonomy" id="2705533"/>
    <lineage>
        <taxon>Bacteria</taxon>
        <taxon>Pseudomonadati</taxon>
        <taxon>Nitrospinota/Tectimicrobiota group</taxon>
        <taxon>Nitrospinota</taxon>
        <taxon>Nitrospinia</taxon>
        <taxon>Nitrospinales</taxon>
        <taxon>Nitrospinaceae</taxon>
        <taxon>Candidatus Nitronauta</taxon>
    </lineage>
</organism>
<proteinExistence type="predicted"/>
<evidence type="ECO:0000313" key="2">
    <source>
        <dbReference type="Proteomes" id="UP000594688"/>
    </source>
</evidence>
<reference evidence="1 2" key="1">
    <citation type="submission" date="2020-02" db="EMBL/GenBank/DDBJ databases">
        <title>Genomic and physiological characterization of two novel Nitrospinaceae genera.</title>
        <authorList>
            <person name="Mueller A.J."/>
            <person name="Jung M.-Y."/>
            <person name="Strachan C.R."/>
            <person name="Herbold C.W."/>
            <person name="Kirkegaard R.H."/>
            <person name="Daims H."/>
        </authorList>
    </citation>
    <scope>NUCLEOTIDE SEQUENCE [LARGE SCALE GENOMIC DNA]</scope>
    <source>
        <strain evidence="1">EB</strain>
    </source>
</reference>
<dbReference type="EMBL" id="CP048685">
    <property type="protein sequence ID" value="QPJ61679.1"/>
    <property type="molecule type" value="Genomic_DNA"/>
</dbReference>
<dbReference type="KEGG" id="nli:G3M70_07180"/>
<dbReference type="Proteomes" id="UP000594688">
    <property type="component" value="Chromosome"/>
</dbReference>
<dbReference type="AlphaFoldDB" id="A0A7T0BVD8"/>
<protein>
    <submittedName>
        <fullName evidence="1">Uncharacterized protein</fullName>
    </submittedName>
</protein>